<name>A0A8J1TUX2_OWEFU</name>
<dbReference type="InterPro" id="IPR015943">
    <property type="entry name" value="WD40/YVTN_repeat-like_dom_sf"/>
</dbReference>
<accession>A0A8J1TUX2</accession>
<keyword evidence="1" id="KW-0853">WD repeat</keyword>
<dbReference type="PROSITE" id="PS50294">
    <property type="entry name" value="WD_REPEATS_REGION"/>
    <property type="match status" value="2"/>
</dbReference>
<keyword evidence="5" id="KW-1185">Reference proteome</keyword>
<evidence type="ECO:0000256" key="1">
    <source>
        <dbReference type="ARBA" id="ARBA00022574"/>
    </source>
</evidence>
<dbReference type="PRINTS" id="PR00320">
    <property type="entry name" value="GPROTEINBRPT"/>
</dbReference>
<dbReference type="InterPro" id="IPR001680">
    <property type="entry name" value="WD40_rpt"/>
</dbReference>
<dbReference type="PANTHER" id="PTHR45532:SF1">
    <property type="entry name" value="WD REPEAT-CONTAINING PROTEIN 97"/>
    <property type="match status" value="1"/>
</dbReference>
<dbReference type="InterPro" id="IPR020472">
    <property type="entry name" value="WD40_PAC1"/>
</dbReference>
<evidence type="ECO:0000256" key="3">
    <source>
        <dbReference type="SAM" id="MobiDB-lite"/>
    </source>
</evidence>
<feature type="compositionally biased region" description="Basic and acidic residues" evidence="3">
    <location>
        <begin position="864"/>
        <end position="880"/>
    </location>
</feature>
<dbReference type="SUPFAM" id="SSF50998">
    <property type="entry name" value="Quinoprotein alcohol dehydrogenase-like"/>
    <property type="match status" value="1"/>
</dbReference>
<feature type="region of interest" description="Disordered" evidence="3">
    <location>
        <begin position="864"/>
        <end position="887"/>
    </location>
</feature>
<feature type="region of interest" description="Disordered" evidence="3">
    <location>
        <begin position="1068"/>
        <end position="1114"/>
    </location>
</feature>
<proteinExistence type="predicted"/>
<dbReference type="Proteomes" id="UP000749559">
    <property type="component" value="Unassembled WGS sequence"/>
</dbReference>
<dbReference type="EMBL" id="CAIIXF020000003">
    <property type="protein sequence ID" value="CAH1779291.1"/>
    <property type="molecule type" value="Genomic_DNA"/>
</dbReference>
<evidence type="ECO:0000313" key="4">
    <source>
        <dbReference type="EMBL" id="CAH1779291.1"/>
    </source>
</evidence>
<organism evidence="4 5">
    <name type="scientific">Owenia fusiformis</name>
    <name type="common">Polychaete worm</name>
    <dbReference type="NCBI Taxonomy" id="6347"/>
    <lineage>
        <taxon>Eukaryota</taxon>
        <taxon>Metazoa</taxon>
        <taxon>Spiralia</taxon>
        <taxon>Lophotrochozoa</taxon>
        <taxon>Annelida</taxon>
        <taxon>Polychaeta</taxon>
        <taxon>Sedentaria</taxon>
        <taxon>Canalipalpata</taxon>
        <taxon>Sabellida</taxon>
        <taxon>Oweniida</taxon>
        <taxon>Oweniidae</taxon>
        <taxon>Owenia</taxon>
    </lineage>
</organism>
<dbReference type="OrthoDB" id="6262491at2759"/>
<protein>
    <submittedName>
        <fullName evidence="4">Uncharacterized protein</fullName>
    </submittedName>
</protein>
<dbReference type="Gene3D" id="2.130.10.10">
    <property type="entry name" value="YVTN repeat-like/Quinoprotein amine dehydrogenase"/>
    <property type="match status" value="2"/>
</dbReference>
<sequence length="1525" mass="173589">MEFQGGTESDKTIFNKLEEFDYESPHLNALRQRHKEEVQTKVRGYWKLLQNSIHNATKLVTKADIKDILISHGVHHGRKLNHVNEIKQVIQNPKTKEFITLDGKLLRMFHKDGRKKDIIEPEEPFQRMVFAHSADLYVGWTPNDNHLVLMSNTFNVHSVATAQEGPIDAAVYNSCINEVVTSGPGYVTSWVFRYGNRHILPRKITRYSLPEGESFNILVLEETASRAQKCFAANGTNVAVVNVFSGKVLDYKKELHVRNITAMLFFNPLKYLITASKDGSIKVWNDKWHLQLVFVGHDYTVTSLAIYPFGPCIMSSSLDNTIRVWSLETCDEVDIIKTEDHPVFLGTNIQHEVFFSLSSHHIDLWVIQLVHSLHTSVGYRVECIDHTNHPCYPIRSVIQCRDSSVRLLAPSSGNVITTLLNDPRRGLVDCAYAIAHDEIFAVFKNGDIVKASTLTNPCTVLEEWKCTDPKESCNFLLVYEYVFDDADLWGAMKRAINTNTLGVADSMDRDTPKEKKAPQNMDRTLLLGGRKDGYICKFNWDTGKVDFKIEAHGSKGVLSMVANSKIDQLISAGKDNIIKVWRLYPYAEEALAPLMSFYCAHTPIHMTIMKTKLFVAFQEHATATYSVVLYNLTNKNRSDHSPDDDHVDSIVGLACCQRMKLFSSASTDGSIRIWDESNHLVKLIKLNATPHSIGFCSQKGDLIVGIGKHLHYIDHNTYLPKAYKNRQVSMTFPHEQEEEPIPYDDALLENLRNDDIKRLKASHSSFKFTHFVDILTEEETEEVMKEKRHKEKMFKILEDRDNELMQIRDGKLESKRKPKKTKKTKNEAFNKYMKIFYNRPDLKVPKEEEFPDDALEQFILERDGGTKVEEEAPWEPEREPTGFFPPPSSAIRTDTELLDQSNFLDPSRGPTFLTEPKQSFLLPELPIKEQSESASPAPPMTPKPQFVINPNGFIPNSILVKLLWPEEVKEDLETSSEYRPPSLTAEQMAQIEGLNNKQFQTREWGKNKRKGTQSSMERVGTAGTEASGASSKWDDQAKVLDYADSEAEEPENLEPPKSAFLDKIQDVLDRPPTPKSEPESPVPQPVDKSLGTNTPRPPPSPPKAPRGPAKKPMKPIVKYVAAVPPPRERTPTPPPTPLPEFISKWMGEEWFEKYFPNANSNTMPKPWTIQAFITMLLRLVRIASFKHKSDVVEAILRINQDFGVPNNDAVLRTLLSVLNHHTHPPTCAVPEEKMFILSAIKCMQSMGIFDKDFCTGLMVEYIEGDKDIRQIVRDAFAFSGLNDPHDHFGRDMDSWDTWNVSEDNRKPEIKNMCELWLDKWLATFKIHLEDSIERLKKGQSVHGNVNKLRKNMGDGEAKSLSTMTIDKVPSHSMIQKATFMDAINYFCEMALQKEIEQMYKERNQDKVVNSKNTVLVLPKLSLHPPLVRLGELHTSKCKPHRETAYAIDKDFSLPPITSRGHQPPKGVVSGFAPAINLPMKQVYINPFPSPADVYLHQEPILLTLKSSQKYFIPAQSYINDFEQFI</sequence>
<evidence type="ECO:0000256" key="2">
    <source>
        <dbReference type="ARBA" id="ARBA00022737"/>
    </source>
</evidence>
<dbReference type="SMART" id="SM00320">
    <property type="entry name" value="WD40"/>
    <property type="match status" value="4"/>
</dbReference>
<feature type="compositionally biased region" description="Pro residues" evidence="3">
    <location>
        <begin position="1071"/>
        <end position="1084"/>
    </location>
</feature>
<comment type="caution">
    <text evidence="4">The sequence shown here is derived from an EMBL/GenBank/DDBJ whole genome shotgun (WGS) entry which is preliminary data.</text>
</comment>
<feature type="region of interest" description="Disordered" evidence="3">
    <location>
        <begin position="989"/>
        <end position="1038"/>
    </location>
</feature>
<keyword evidence="2" id="KW-0677">Repeat</keyword>
<dbReference type="PROSITE" id="PS50082">
    <property type="entry name" value="WD_REPEATS_2"/>
    <property type="match status" value="3"/>
</dbReference>
<dbReference type="InterPro" id="IPR011047">
    <property type="entry name" value="Quinoprotein_ADH-like_sf"/>
</dbReference>
<reference evidence="4" key="1">
    <citation type="submission" date="2022-03" db="EMBL/GenBank/DDBJ databases">
        <authorList>
            <person name="Martin C."/>
        </authorList>
    </citation>
    <scope>NUCLEOTIDE SEQUENCE</scope>
</reference>
<gene>
    <name evidence="4" type="ORF">OFUS_LOCUS6114</name>
</gene>
<evidence type="ECO:0000313" key="5">
    <source>
        <dbReference type="Proteomes" id="UP000749559"/>
    </source>
</evidence>
<dbReference type="PANTHER" id="PTHR45532">
    <property type="entry name" value="WD REPEAT-CONTAINING PROTEIN 97"/>
    <property type="match status" value="1"/>
</dbReference>
<feature type="compositionally biased region" description="Pro residues" evidence="3">
    <location>
        <begin position="1095"/>
        <end position="1105"/>
    </location>
</feature>
<dbReference type="Pfam" id="PF00400">
    <property type="entry name" value="WD40"/>
    <property type="match status" value="4"/>
</dbReference>